<sequence length="179" mass="20432">MMVVHVAEEPKGSRSGNLTIQKAFLSPLARLRDAFGTSADYAASMKDDRNLVTEMETRAGCKFYLLYLLIRCEDPDEAHLLNEIVRIPIPQNIVDRSRHTYLEESWQERLKQHFQIPDDTPFADLDDQDDDFAGIRSGIPRDADFGEPSCDWLFLLIALVVFVVFLGRGSQDPRSRTRS</sequence>
<evidence type="ECO:0000313" key="3">
    <source>
        <dbReference type="Proteomes" id="UP000054248"/>
    </source>
</evidence>
<dbReference type="Proteomes" id="UP000054248">
    <property type="component" value="Unassembled WGS sequence"/>
</dbReference>
<feature type="transmembrane region" description="Helical" evidence="1">
    <location>
        <begin position="152"/>
        <end position="169"/>
    </location>
</feature>
<reference evidence="3" key="2">
    <citation type="submission" date="2015-01" db="EMBL/GenBank/DDBJ databases">
        <title>Evolutionary Origins and Diversification of the Mycorrhizal Mutualists.</title>
        <authorList>
            <consortium name="DOE Joint Genome Institute"/>
            <consortium name="Mycorrhizal Genomics Consortium"/>
            <person name="Kohler A."/>
            <person name="Kuo A."/>
            <person name="Nagy L.G."/>
            <person name="Floudas D."/>
            <person name="Copeland A."/>
            <person name="Barry K.W."/>
            <person name="Cichocki N."/>
            <person name="Veneault-Fourrey C."/>
            <person name="LaButti K."/>
            <person name="Lindquist E.A."/>
            <person name="Lipzen A."/>
            <person name="Lundell T."/>
            <person name="Morin E."/>
            <person name="Murat C."/>
            <person name="Riley R."/>
            <person name="Ohm R."/>
            <person name="Sun H."/>
            <person name="Tunlid A."/>
            <person name="Henrissat B."/>
            <person name="Grigoriev I.V."/>
            <person name="Hibbett D.S."/>
            <person name="Martin F."/>
        </authorList>
    </citation>
    <scope>NUCLEOTIDE SEQUENCE [LARGE SCALE GENOMIC DNA]</scope>
    <source>
        <strain evidence="3">MUT 4182</strain>
    </source>
</reference>
<proteinExistence type="predicted"/>
<keyword evidence="1" id="KW-0812">Transmembrane</keyword>
<accession>A0A0C3QQC5</accession>
<dbReference type="EMBL" id="KN822979">
    <property type="protein sequence ID" value="KIO29729.1"/>
    <property type="molecule type" value="Genomic_DNA"/>
</dbReference>
<dbReference type="OrthoDB" id="3216384at2759"/>
<protein>
    <submittedName>
        <fullName evidence="2">Uncharacterized protein</fullName>
    </submittedName>
</protein>
<evidence type="ECO:0000313" key="2">
    <source>
        <dbReference type="EMBL" id="KIO29729.1"/>
    </source>
</evidence>
<name>A0A0C3QQC5_9AGAM</name>
<gene>
    <name evidence="2" type="ORF">M407DRAFT_163441</name>
</gene>
<evidence type="ECO:0000256" key="1">
    <source>
        <dbReference type="SAM" id="Phobius"/>
    </source>
</evidence>
<keyword evidence="1" id="KW-1133">Transmembrane helix</keyword>
<keyword evidence="3" id="KW-1185">Reference proteome</keyword>
<reference evidence="2 3" key="1">
    <citation type="submission" date="2014-04" db="EMBL/GenBank/DDBJ databases">
        <authorList>
            <consortium name="DOE Joint Genome Institute"/>
            <person name="Kuo A."/>
            <person name="Girlanda M."/>
            <person name="Perotto S."/>
            <person name="Kohler A."/>
            <person name="Nagy L.G."/>
            <person name="Floudas D."/>
            <person name="Copeland A."/>
            <person name="Barry K.W."/>
            <person name="Cichocki N."/>
            <person name="Veneault-Fourrey C."/>
            <person name="LaButti K."/>
            <person name="Lindquist E.A."/>
            <person name="Lipzen A."/>
            <person name="Lundell T."/>
            <person name="Morin E."/>
            <person name="Murat C."/>
            <person name="Sun H."/>
            <person name="Tunlid A."/>
            <person name="Henrissat B."/>
            <person name="Grigoriev I.V."/>
            <person name="Hibbett D.S."/>
            <person name="Martin F."/>
            <person name="Nordberg H.P."/>
            <person name="Cantor M.N."/>
            <person name="Hua S.X."/>
        </authorList>
    </citation>
    <scope>NUCLEOTIDE SEQUENCE [LARGE SCALE GENOMIC DNA]</scope>
    <source>
        <strain evidence="2 3">MUT 4182</strain>
    </source>
</reference>
<dbReference type="HOGENOM" id="CLU_1504536_0_0_1"/>
<keyword evidence="1" id="KW-0472">Membrane</keyword>
<dbReference type="AlphaFoldDB" id="A0A0C3QQC5"/>
<organism evidence="2 3">
    <name type="scientific">Tulasnella calospora MUT 4182</name>
    <dbReference type="NCBI Taxonomy" id="1051891"/>
    <lineage>
        <taxon>Eukaryota</taxon>
        <taxon>Fungi</taxon>
        <taxon>Dikarya</taxon>
        <taxon>Basidiomycota</taxon>
        <taxon>Agaricomycotina</taxon>
        <taxon>Agaricomycetes</taxon>
        <taxon>Cantharellales</taxon>
        <taxon>Tulasnellaceae</taxon>
        <taxon>Tulasnella</taxon>
    </lineage>
</organism>